<keyword evidence="3" id="KW-1185">Reference proteome</keyword>
<dbReference type="AlphaFoldDB" id="A0A0C2CER0"/>
<evidence type="ECO:0000259" key="1">
    <source>
        <dbReference type="Pfam" id="PF00026"/>
    </source>
</evidence>
<dbReference type="SUPFAM" id="SSF50630">
    <property type="entry name" value="Acid proteases"/>
    <property type="match status" value="1"/>
</dbReference>
<dbReference type="InterPro" id="IPR033121">
    <property type="entry name" value="PEPTIDASE_A1"/>
</dbReference>
<feature type="domain" description="Peptidase A1" evidence="1">
    <location>
        <begin position="6"/>
        <end position="73"/>
    </location>
</feature>
<dbReference type="InterPro" id="IPR021109">
    <property type="entry name" value="Peptidase_aspartic_dom_sf"/>
</dbReference>
<gene>
    <name evidence="2" type="ORF">ANCDUO_21620</name>
</gene>
<proteinExistence type="predicted"/>
<dbReference type="OrthoDB" id="5886279at2759"/>
<protein>
    <recommendedName>
        <fullName evidence="1">Peptidase A1 domain-containing protein</fullName>
    </recommendedName>
</protein>
<reference evidence="2 3" key="1">
    <citation type="submission" date="2013-12" db="EMBL/GenBank/DDBJ databases">
        <title>Draft genome of the parsitic nematode Ancylostoma duodenale.</title>
        <authorList>
            <person name="Mitreva M."/>
        </authorList>
    </citation>
    <scope>NUCLEOTIDE SEQUENCE [LARGE SCALE GENOMIC DNA]</scope>
    <source>
        <strain evidence="2 3">Zhejiang</strain>
    </source>
</reference>
<organism evidence="2 3">
    <name type="scientific">Ancylostoma duodenale</name>
    <dbReference type="NCBI Taxonomy" id="51022"/>
    <lineage>
        <taxon>Eukaryota</taxon>
        <taxon>Metazoa</taxon>
        <taxon>Ecdysozoa</taxon>
        <taxon>Nematoda</taxon>
        <taxon>Chromadorea</taxon>
        <taxon>Rhabditida</taxon>
        <taxon>Rhabditina</taxon>
        <taxon>Rhabditomorpha</taxon>
        <taxon>Strongyloidea</taxon>
        <taxon>Ancylostomatidae</taxon>
        <taxon>Ancylostomatinae</taxon>
        <taxon>Ancylostoma</taxon>
    </lineage>
</organism>
<dbReference type="EMBL" id="KN760710">
    <property type="protein sequence ID" value="KIH48312.1"/>
    <property type="molecule type" value="Genomic_DNA"/>
</dbReference>
<sequence>MPRKRNPCRGKRYFESKKSSSYIDMNGTWGMKYRPDGAAKGFFGNDTFRFGDSGTAQLVVPGAKFGQANEIDEALAEAPQKRQDHVKICEAAGGVVIP</sequence>
<evidence type="ECO:0000313" key="3">
    <source>
        <dbReference type="Proteomes" id="UP000054047"/>
    </source>
</evidence>
<dbReference type="Pfam" id="PF00026">
    <property type="entry name" value="Asp"/>
    <property type="match status" value="1"/>
</dbReference>
<accession>A0A0C2CER0</accession>
<name>A0A0C2CER0_9BILA</name>
<dbReference type="Proteomes" id="UP000054047">
    <property type="component" value="Unassembled WGS sequence"/>
</dbReference>
<evidence type="ECO:0000313" key="2">
    <source>
        <dbReference type="EMBL" id="KIH48312.1"/>
    </source>
</evidence>
<dbReference type="Gene3D" id="2.40.70.10">
    <property type="entry name" value="Acid Proteases"/>
    <property type="match status" value="1"/>
</dbReference>